<dbReference type="InterPro" id="IPR036188">
    <property type="entry name" value="FAD/NAD-bd_sf"/>
</dbReference>
<dbReference type="PANTHER" id="PTHR43747:SF4">
    <property type="entry name" value="FLAVIN-DEPENDENT TRYPTOPHAN HALOGENASE"/>
    <property type="match status" value="1"/>
</dbReference>
<dbReference type="InterPro" id="IPR050816">
    <property type="entry name" value="Flavin-dep_Halogenase_NPB"/>
</dbReference>
<evidence type="ECO:0000313" key="2">
    <source>
        <dbReference type="Proteomes" id="UP001234343"/>
    </source>
</evidence>
<sequence length="506" mass="56761">MSQPPSSLLIVGGGSAGWITALYLQQYFNKSGQKIAISLIESPHQGPIGVGEATVHSIRFLFAALGLDERELMRETNATLKLGIMFNNWMMPTAQGIHQYFHPFEQQQAAGQYDIASEWLAGKHYQRERYDQGVSLSALLAERGAAAKTSQHRDYQGYLPYAYHIDAVLLGEYLKRKAIERGVSHSVETVQNVEAEGETITAIVTDKGRKNADFYIDCSGFKGLLINALDDDNWISFKRELPCDRAVAIQCDYASGETPRTYTTATALDHGWAWQIDLANRRGNGYVYDSDQISPEQAEQELLAHLGHPKEHKKALHLAMRVGRLKRSWIGNCLAIGLSAGFIEPLESTGLHLINLGARLFATHYSGQSNPAVMRASYNEKMAGIYEDLKQFIVLHYCLTDRDDTAFWQAAQRSVEAQPGLADKLEIWRAKVCEFMDLAGGYSTTFTDENYRYVLYGMQHYPKLDLHIDKDTNAALLQSIRNGASNLNLQAIRHHEFLTQLHRQSA</sequence>
<dbReference type="InterPro" id="IPR033856">
    <property type="entry name" value="Trp_halogen"/>
</dbReference>
<dbReference type="Pfam" id="PF04820">
    <property type="entry name" value="Trp_halogenase"/>
    <property type="match status" value="1"/>
</dbReference>
<dbReference type="InterPro" id="IPR006905">
    <property type="entry name" value="Flavin_halogenase"/>
</dbReference>
<organism evidence="1 2">
    <name type="scientific">Alteromonas arenosi</name>
    <dbReference type="NCBI Taxonomy" id="3055817"/>
    <lineage>
        <taxon>Bacteria</taxon>
        <taxon>Pseudomonadati</taxon>
        <taxon>Pseudomonadota</taxon>
        <taxon>Gammaproteobacteria</taxon>
        <taxon>Alteromonadales</taxon>
        <taxon>Alteromonadaceae</taxon>
        <taxon>Alteromonas/Salinimonas group</taxon>
        <taxon>Alteromonas</taxon>
    </lineage>
</organism>
<dbReference type="SUPFAM" id="SSF51905">
    <property type="entry name" value="FAD/NAD(P)-binding domain"/>
    <property type="match status" value="1"/>
</dbReference>
<accession>A0ABT7SSH1</accession>
<dbReference type="Gene3D" id="3.50.50.60">
    <property type="entry name" value="FAD/NAD(P)-binding domain"/>
    <property type="match status" value="1"/>
</dbReference>
<keyword evidence="2" id="KW-1185">Reference proteome</keyword>
<dbReference type="PIRSF" id="PIRSF011396">
    <property type="entry name" value="Trp_halogenase"/>
    <property type="match status" value="1"/>
</dbReference>
<protein>
    <submittedName>
        <fullName evidence="1">Tryptophan 7-halogenase</fullName>
    </submittedName>
</protein>
<evidence type="ECO:0000313" key="1">
    <source>
        <dbReference type="EMBL" id="MDM7859100.1"/>
    </source>
</evidence>
<dbReference type="Proteomes" id="UP001234343">
    <property type="component" value="Unassembled WGS sequence"/>
</dbReference>
<proteinExistence type="predicted"/>
<gene>
    <name evidence="1" type="ORF">QTP81_00595</name>
</gene>
<dbReference type="RefSeq" id="WP_289362999.1">
    <property type="nucleotide sequence ID" value="NZ_JAUCBP010000001.1"/>
</dbReference>
<comment type="caution">
    <text evidence="1">The sequence shown here is derived from an EMBL/GenBank/DDBJ whole genome shotgun (WGS) entry which is preliminary data.</text>
</comment>
<dbReference type="EMBL" id="JAUCBP010000001">
    <property type="protein sequence ID" value="MDM7859100.1"/>
    <property type="molecule type" value="Genomic_DNA"/>
</dbReference>
<reference evidence="1 2" key="1">
    <citation type="submission" date="2023-06" db="EMBL/GenBank/DDBJ databases">
        <title>Alteromonas sp. ASW11-36 isolated from intertidal sand.</title>
        <authorList>
            <person name="Li Y."/>
        </authorList>
    </citation>
    <scope>NUCLEOTIDE SEQUENCE [LARGE SCALE GENOMIC DNA]</scope>
    <source>
        <strain evidence="1 2">ASW11-36</strain>
    </source>
</reference>
<name>A0ABT7SSH1_9ALTE</name>
<dbReference type="PANTHER" id="PTHR43747">
    <property type="entry name" value="FAD-BINDING PROTEIN"/>
    <property type="match status" value="1"/>
</dbReference>